<keyword evidence="2" id="KW-0413">Isomerase</keyword>
<dbReference type="PROSITE" id="PS51464">
    <property type="entry name" value="SIS"/>
    <property type="match status" value="1"/>
</dbReference>
<protein>
    <submittedName>
        <fullName evidence="2">Sugar isomerase</fullName>
    </submittedName>
</protein>
<keyword evidence="3" id="KW-1185">Reference proteome</keyword>
<dbReference type="EMBL" id="JAROCB010000006">
    <property type="protein sequence ID" value="MDN4599360.1"/>
    <property type="molecule type" value="Genomic_DNA"/>
</dbReference>
<organism evidence="2 3">
    <name type="scientific">Leifsonia virtsii</name>
    <dbReference type="NCBI Taxonomy" id="3035915"/>
    <lineage>
        <taxon>Bacteria</taxon>
        <taxon>Bacillati</taxon>
        <taxon>Actinomycetota</taxon>
        <taxon>Actinomycetes</taxon>
        <taxon>Micrococcales</taxon>
        <taxon>Microbacteriaceae</taxon>
        <taxon>Leifsonia</taxon>
    </lineage>
</organism>
<dbReference type="Gene3D" id="3.40.50.10490">
    <property type="entry name" value="Glucose-6-phosphate isomerase like protein, domain 1"/>
    <property type="match status" value="2"/>
</dbReference>
<comment type="caution">
    <text evidence="2">The sequence shown here is derived from an EMBL/GenBank/DDBJ whole genome shotgun (WGS) entry which is preliminary data.</text>
</comment>
<dbReference type="RefSeq" id="WP_301220699.1">
    <property type="nucleotide sequence ID" value="NZ_JAROCB010000006.1"/>
</dbReference>
<dbReference type="PANTHER" id="PTHR10937">
    <property type="entry name" value="GLUCOSAMINE--FRUCTOSE-6-PHOSPHATE AMINOTRANSFERASE, ISOMERIZING"/>
    <property type="match status" value="1"/>
</dbReference>
<evidence type="ECO:0000259" key="1">
    <source>
        <dbReference type="PROSITE" id="PS51464"/>
    </source>
</evidence>
<reference evidence="2" key="1">
    <citation type="submission" date="2023-03" db="EMBL/GenBank/DDBJ databases">
        <title>MT1 and MT2 Draft Genomes of Novel Species.</title>
        <authorList>
            <person name="Venkateswaran K."/>
        </authorList>
    </citation>
    <scope>NUCLEOTIDE SEQUENCE</scope>
    <source>
        <strain evidence="2">F6_8S_P_1A</strain>
    </source>
</reference>
<proteinExistence type="predicted"/>
<accession>A0ABT8J2R1</accession>
<evidence type="ECO:0000313" key="2">
    <source>
        <dbReference type="EMBL" id="MDN4599360.1"/>
    </source>
</evidence>
<evidence type="ECO:0000313" key="3">
    <source>
        <dbReference type="Proteomes" id="UP001174210"/>
    </source>
</evidence>
<sequence length="302" mass="32436">MNEYASDAGAVTRAELTSQPEVWAAALQLPTAQLALLPAAGEKALVIGCGTSYYIGDAYAYLRNDAGLGRTRAAIPTELTWVDDDEHIVVISRSGTTADVIDVVRRYGATHRITGILGDVDTPLGELLADRTVHLGFADEKSIVQTRYATTGLTTLRASIGAVPDTLVADGRAALELPLPADPSDLRHIVFLGHRWSVGLAYEAALKVRESAGFWTESYPVWEYQHGPISCAGQGTLVWALDELPDVVADDIRSTGAEVYVNDLDPQANLVLVHRLALALALHLGRNPDTPPYLNRSVLTTS</sequence>
<dbReference type="GO" id="GO:0016853">
    <property type="term" value="F:isomerase activity"/>
    <property type="evidence" value="ECO:0007669"/>
    <property type="project" value="UniProtKB-KW"/>
</dbReference>
<feature type="domain" description="SIS" evidence="1">
    <location>
        <begin position="34"/>
        <end position="177"/>
    </location>
</feature>
<name>A0ABT8J2R1_9MICO</name>
<dbReference type="InterPro" id="IPR046348">
    <property type="entry name" value="SIS_dom_sf"/>
</dbReference>
<dbReference type="Proteomes" id="UP001174210">
    <property type="component" value="Unassembled WGS sequence"/>
</dbReference>
<dbReference type="SUPFAM" id="SSF53697">
    <property type="entry name" value="SIS domain"/>
    <property type="match status" value="1"/>
</dbReference>
<gene>
    <name evidence="2" type="ORF">P5G59_19585</name>
</gene>
<dbReference type="InterPro" id="IPR001347">
    <property type="entry name" value="SIS_dom"/>
</dbReference>